<proteinExistence type="predicted"/>
<accession>A0A158CVF3</accession>
<evidence type="ECO:0000259" key="2">
    <source>
        <dbReference type="Pfam" id="PF13439"/>
    </source>
</evidence>
<feature type="domain" description="Glycosyl transferase family 1" evidence="1">
    <location>
        <begin position="237"/>
        <end position="387"/>
    </location>
</feature>
<dbReference type="InterPro" id="IPR050194">
    <property type="entry name" value="Glycosyltransferase_grp1"/>
</dbReference>
<keyword evidence="4" id="KW-1185">Reference proteome</keyword>
<evidence type="ECO:0000313" key="4">
    <source>
        <dbReference type="Proteomes" id="UP000054624"/>
    </source>
</evidence>
<dbReference type="PANTHER" id="PTHR45947:SF13">
    <property type="entry name" value="TRANSFERASE"/>
    <property type="match status" value="1"/>
</dbReference>
<dbReference type="Pfam" id="PF13439">
    <property type="entry name" value="Glyco_transf_4"/>
    <property type="match status" value="1"/>
</dbReference>
<organism evidence="3 4">
    <name type="scientific">Caballeronia temeraria</name>
    <dbReference type="NCBI Taxonomy" id="1777137"/>
    <lineage>
        <taxon>Bacteria</taxon>
        <taxon>Pseudomonadati</taxon>
        <taxon>Pseudomonadota</taxon>
        <taxon>Betaproteobacteria</taxon>
        <taxon>Burkholderiales</taxon>
        <taxon>Burkholderiaceae</taxon>
        <taxon>Caballeronia</taxon>
    </lineage>
</organism>
<feature type="domain" description="Glycosyltransferase subfamily 4-like N-terminal" evidence="2">
    <location>
        <begin position="26"/>
        <end position="225"/>
    </location>
</feature>
<dbReference type="OrthoDB" id="509705at2"/>
<dbReference type="AlphaFoldDB" id="A0A158CVF3"/>
<dbReference type="InterPro" id="IPR028098">
    <property type="entry name" value="Glyco_trans_4-like_N"/>
</dbReference>
<dbReference type="GO" id="GO:0016757">
    <property type="term" value="F:glycosyltransferase activity"/>
    <property type="evidence" value="ECO:0007669"/>
    <property type="project" value="InterPro"/>
</dbReference>
<gene>
    <name evidence="3" type="ORF">AWB76_06036</name>
</gene>
<dbReference type="Gene3D" id="3.40.50.2000">
    <property type="entry name" value="Glycogen Phosphorylase B"/>
    <property type="match status" value="2"/>
</dbReference>
<evidence type="ECO:0000313" key="3">
    <source>
        <dbReference type="EMBL" id="SAK86308.1"/>
    </source>
</evidence>
<dbReference type="PANTHER" id="PTHR45947">
    <property type="entry name" value="SULFOQUINOVOSYL TRANSFERASE SQD2"/>
    <property type="match status" value="1"/>
</dbReference>
<dbReference type="RefSeq" id="WP_061163676.1">
    <property type="nucleotide sequence ID" value="NZ_FCOI02000028.1"/>
</dbReference>
<dbReference type="Proteomes" id="UP000054624">
    <property type="component" value="Unassembled WGS sequence"/>
</dbReference>
<protein>
    <submittedName>
        <fullName evidence="3">Group 1 glycosyl transferase</fullName>
    </submittedName>
</protein>
<evidence type="ECO:0000259" key="1">
    <source>
        <dbReference type="Pfam" id="PF00534"/>
    </source>
</evidence>
<keyword evidence="3" id="KW-0808">Transferase</keyword>
<dbReference type="STRING" id="1777137.AWB76_06036"/>
<reference evidence="4" key="1">
    <citation type="submission" date="2016-01" db="EMBL/GenBank/DDBJ databases">
        <authorList>
            <person name="Peeters Charlotte."/>
        </authorList>
    </citation>
    <scope>NUCLEOTIDE SEQUENCE [LARGE SCALE GENOMIC DNA]</scope>
</reference>
<dbReference type="EMBL" id="FCOI02000028">
    <property type="protein sequence ID" value="SAK86308.1"/>
    <property type="molecule type" value="Genomic_DNA"/>
</dbReference>
<sequence length="411" mass="45278">MIRSYSPSRLRGLTILNIGQNHRITGGSDRYFFDLAQMLEAEDNTVVPFAAQHPENLHSKWEAYFPRGADFQSISPLNLARFLHSPEAAQRLATLISRVGPQLAHLHIYYGKLTSSILKVLKSNSIPAVQTLHEYKLICPVYTLNSNGENCQKCSVGHYAPSILGRCNQGSLARSMLSAVEASISVRAGAVTIPDRFIAVSEFVRQRAIEGGIPSSKISVLHNFTFPDRLRPTVNEGSYFVYYGRIERLKGIFTLLRAAEAAGVKLVIVGVGKASEEVAEYVAAGGLGERVSLFPFLSGEALGDIVRGAICTVVPSEWYETFGLTVIESFCYGRPVIASKIGGMTEIIDEGSDGFLFAPGDERDLADKLRFLDKNRSVAVRMGVRARAKAERRFSPEKHFEGLSRIYNEIL</sequence>
<dbReference type="SUPFAM" id="SSF53756">
    <property type="entry name" value="UDP-Glycosyltransferase/glycogen phosphorylase"/>
    <property type="match status" value="1"/>
</dbReference>
<dbReference type="InterPro" id="IPR001296">
    <property type="entry name" value="Glyco_trans_1"/>
</dbReference>
<dbReference type="CDD" id="cd03801">
    <property type="entry name" value="GT4_PimA-like"/>
    <property type="match status" value="1"/>
</dbReference>
<dbReference type="Pfam" id="PF00534">
    <property type="entry name" value="Glycos_transf_1"/>
    <property type="match status" value="1"/>
</dbReference>
<name>A0A158CVF3_9BURK</name>